<comment type="caution">
    <text evidence="1">The sequence shown here is derived from an EMBL/GenBank/DDBJ whole genome shotgun (WGS) entry which is preliminary data.</text>
</comment>
<keyword evidence="2" id="KW-1185">Reference proteome</keyword>
<protein>
    <submittedName>
        <fullName evidence="1">Uncharacterized protein</fullName>
    </submittedName>
</protein>
<sequence length="59" mass="6686">MSMKRFDIGAIDHDLVREKIAEAELMRAREMRRLFILAFGWAFGNKTGATRSTGGVREA</sequence>
<dbReference type="Proteomes" id="UP001239909">
    <property type="component" value="Unassembled WGS sequence"/>
</dbReference>
<dbReference type="EMBL" id="BSYI01000001">
    <property type="protein sequence ID" value="GMG80797.1"/>
    <property type="molecule type" value="Genomic_DNA"/>
</dbReference>
<organism evidence="1 2">
    <name type="scientific">Paralimibaculum aggregatum</name>
    <dbReference type="NCBI Taxonomy" id="3036245"/>
    <lineage>
        <taxon>Bacteria</taxon>
        <taxon>Pseudomonadati</taxon>
        <taxon>Pseudomonadota</taxon>
        <taxon>Alphaproteobacteria</taxon>
        <taxon>Rhodobacterales</taxon>
        <taxon>Paracoccaceae</taxon>
        <taxon>Paralimibaculum</taxon>
    </lineage>
</organism>
<reference evidence="1 2" key="1">
    <citation type="submission" date="2023-04" db="EMBL/GenBank/DDBJ databases">
        <title>Marinoamorphus aggregata gen. nov., sp. Nov., isolate from tissue of brittle star Ophioplocus japonicus.</title>
        <authorList>
            <person name="Kawano K."/>
            <person name="Sawayama S."/>
            <person name="Nakagawa S."/>
        </authorList>
    </citation>
    <scope>NUCLEOTIDE SEQUENCE [LARGE SCALE GENOMIC DNA]</scope>
    <source>
        <strain evidence="1 2">NKW23</strain>
    </source>
</reference>
<gene>
    <name evidence="1" type="ORF">LNKW23_00090</name>
</gene>
<evidence type="ECO:0000313" key="2">
    <source>
        <dbReference type="Proteomes" id="UP001239909"/>
    </source>
</evidence>
<accession>A0ABQ6LGJ2</accession>
<evidence type="ECO:0000313" key="1">
    <source>
        <dbReference type="EMBL" id="GMG80797.1"/>
    </source>
</evidence>
<name>A0ABQ6LGJ2_9RHOB</name>
<proteinExistence type="predicted"/>